<sequence>MPSSLHRHTPSLAAVDPRGFVVRNVVYHRASADTPPQTRTRHYTFGATGLLGEQWDPRLYALHREQPQTSPNHRTRYSLTGQTLSTQSVDAGGRVLFRGVVGQVIARWDSRGTFRRYAFDYLLRPTAVFEQAPHEASERQVERFTYALNDAPGRLGNRCGRLIRHDDPSGVLLYEQYSLHGQLLSEQRMFDRSLTERDLTQDPPRYSTAWKYNALAELVEQTDAKGHSQHSQYAVDGQLLQRRLTLMGGRSKVLLDQRVCNASGLVEFERAGNDVMTKMQYSPFDGRLKRLTTYRMGEKDKPLQDLTYDYDRVGNVIRVSDEAQPIQWSSNAQINPVSLYHYDSLYQLISATGRENAHNTPTSGVPGIVLFGATDNSVWRNYTQRYTYDEGGNLAELKHQVTAGHGYTRTMLIAKDSNHAVLKSDDLPGQIPGLGRDFDLNGNQLALARGQELQWGVSNNLSVVTLVTREDGINDDEMYWYDGMGQRTRKVRSTRTHGQTHTLEVLYLPGLEIRRDSATGEHLNVIRAQAGRSDVSVLQWDEGRPQGMPDNGMRFSLPDHVGSSTLELNGEAELISQESYYPYGGTAWWAAKSALQGKYKITRYSGKELDASGLYYFGFRYYAPWIQRWVSPDPAGDVDGLNLYAMVSNNPITFKDAMGLNGGDLDTRPVRVQALDKYLRDNHPHLYPAPLAFFEHRYSVSKNRSNTPMNTAINRLLAAGFSYDEMSSYNNSVSIAATRPANIFTGLTRAYIASANYFNETARAMTNPFMNPDPGEWTGSNIVDTFSDMQPADSPETSESLIDLAAALSVSRSEAVGLLDTHIRYYPSGLSTGYRGHRVSDVGLNALIAHANKGDVLRTEQFLSVSDKPSVGKKFSSGTYDTRPGQFNPVMLTVIGSSSLKLYSPVDEAERLYPLETTFKIEHPGLSGLALKAYAPRATHFVLREVTIPAQKRKALPFMTDPSARRRR</sequence>
<dbReference type="Proteomes" id="UP000050342">
    <property type="component" value="Unassembled WGS sequence"/>
</dbReference>
<dbReference type="RefSeq" id="WP_055104517.1">
    <property type="nucleotide sequence ID" value="NZ_LLWH01000214.1"/>
</dbReference>
<name>A0A0Q0SYY1_9PSED</name>
<comment type="caution">
    <text evidence="1">The sequence shown here is derived from an EMBL/GenBank/DDBJ whole genome shotgun (WGS) entry which is preliminary data.</text>
</comment>
<dbReference type="Gene3D" id="2.180.10.10">
    <property type="entry name" value="RHS repeat-associated core"/>
    <property type="match status" value="1"/>
</dbReference>
<gene>
    <name evidence="1" type="ORF">AQS70_16245</name>
</gene>
<dbReference type="InterPro" id="IPR022385">
    <property type="entry name" value="Rhs_assc_core"/>
</dbReference>
<dbReference type="STRING" id="1563157.AQS70_16245"/>
<protein>
    <recommendedName>
        <fullName evidence="3">Toxin</fullName>
    </recommendedName>
</protein>
<evidence type="ECO:0000313" key="2">
    <source>
        <dbReference type="Proteomes" id="UP000050342"/>
    </source>
</evidence>
<reference evidence="1 2" key="1">
    <citation type="submission" date="2015-10" db="EMBL/GenBank/DDBJ databases">
        <title>Pseudomonas helleri sp. nov. and Pseudomonas weihenstephanensis sp. nov., isolated from raw cows milk.</title>
        <authorList>
            <person name="Von Neubeck M."/>
            <person name="Huptas C."/>
            <person name="Wenning M."/>
            <person name="Scherer S."/>
        </authorList>
    </citation>
    <scope>NUCLEOTIDE SEQUENCE [LARGE SCALE GENOMIC DNA]</scope>
    <source>
        <strain evidence="1 2">BSTT44</strain>
    </source>
</reference>
<dbReference type="NCBIfam" id="TIGR03696">
    <property type="entry name" value="Rhs_assc_core"/>
    <property type="match status" value="1"/>
</dbReference>
<organism evidence="1 2">
    <name type="scientific">Pseudomonas endophytica</name>
    <dbReference type="NCBI Taxonomy" id="1563157"/>
    <lineage>
        <taxon>Bacteria</taxon>
        <taxon>Pseudomonadati</taxon>
        <taxon>Pseudomonadota</taxon>
        <taxon>Gammaproteobacteria</taxon>
        <taxon>Pseudomonadales</taxon>
        <taxon>Pseudomonadaceae</taxon>
        <taxon>Pseudomonas</taxon>
    </lineage>
</organism>
<proteinExistence type="predicted"/>
<evidence type="ECO:0008006" key="3">
    <source>
        <dbReference type="Google" id="ProtNLM"/>
    </source>
</evidence>
<dbReference type="OrthoDB" id="7056038at2"/>
<dbReference type="AlphaFoldDB" id="A0A0Q0SYY1"/>
<keyword evidence="2" id="KW-1185">Reference proteome</keyword>
<dbReference type="InterPro" id="IPR050708">
    <property type="entry name" value="T6SS_VgrG/RHS"/>
</dbReference>
<accession>A0A0Q0SYY1</accession>
<dbReference type="PANTHER" id="PTHR32305">
    <property type="match status" value="1"/>
</dbReference>
<dbReference type="PANTHER" id="PTHR32305:SF15">
    <property type="entry name" value="PROTEIN RHSA-RELATED"/>
    <property type="match status" value="1"/>
</dbReference>
<evidence type="ECO:0000313" key="1">
    <source>
        <dbReference type="EMBL" id="KQB51966.1"/>
    </source>
</evidence>
<dbReference type="EMBL" id="LLWH01000214">
    <property type="protein sequence ID" value="KQB51966.1"/>
    <property type="molecule type" value="Genomic_DNA"/>
</dbReference>